<evidence type="ECO:0000256" key="5">
    <source>
        <dbReference type="ARBA" id="ARBA00023128"/>
    </source>
</evidence>
<dbReference type="InterPro" id="IPR051701">
    <property type="entry name" value="Mito_OM_Translocase_MSP1"/>
</dbReference>
<dbReference type="EnsemblPlants" id="Pp3c18_15920V3.2">
    <property type="protein sequence ID" value="Pp3c18_15920V3.2"/>
    <property type="gene ID" value="Pp3c18_15920"/>
</dbReference>
<sequence length="969" mass="108529">MYRRYLKPCTYRFHHEFNSQDVFASCQSMLRGISPTFWRRAQVQRRRVFTSSSHSWLSCQGFDCIPSIPSALLLLRQQRLLVGHALRGYITTSAGVINPSRQSLFPQKERLLRISSSFTRSCSDERGTDGKSQADVSSSIGSGGDNYKGAEYVMACSSGGEDESDEGLKWRHSATTSGNQDESSIESFHHDNQDSLYLAQKARFRKAFEERLQRWEDAKVTLEEFPHYLSETTRDLLVDCAAAHLRQPLYAEFGSGLSYSNRRICLRGSTGTLLYQERLVEALAHHLQAPLLVLDSTSLAPHDFGAHELISASSSDGSDSENESTSALSDGEKDEGISERMRGARDVKVDVLLEVAADSVQVERQHASMKETIVEGSGEKQGRGKSAGWKENRASALSPGNVSAADPCEEWVAAIDALSEMSSRSKPMVIYFPDPRHWFERAVPLDRRQEFLERVEAKLDQIEGPIVMIASRLSDEKAEVDDRARLKAHLEDIRSRLNQRTSTRWVFRDLLGSEDVYELFPNHIKIYPPKEDGMLREWKKQLLKDKEISRAKHNIGQLREVLETNYMDCEGLPALNLLGLDLSKTKAEKVVGWARNHHLGMSLFDPPTSNGKLMIPRDSMERALTRLRVQENKKPPSIVKDFKTVAEDEYEKALISAVIPPNEVSVKFDHIGALEDVKSALKELVMLPLQRPELFCKGNLTRPCKGVLLFGPPGTGKTLLAKAVATEAGANFINITGSTITSKWFGDAEKLTKSLFSLAKKLAPAVIFVDEVDSLLGARGGSSEHEATRKTRNEFMAAWDGLRSKDNERVLVLAATNRPFDLDDAVIRRLPRRILVDLPNTENRVKILRVILADEELEEGFDFEELSRITDGYSGSDLKNLSIAAAYRPIRELLLYEEQEDKLEGTAATNRAQSSAVIRPLRYDDFKQAMAQVGASVAFAASSMNELRRWNEQYGEGGNRKKSTFGFGV</sequence>
<feature type="region of interest" description="Disordered" evidence="6">
    <location>
        <begin position="310"/>
        <end position="341"/>
    </location>
</feature>
<keyword evidence="4" id="KW-0067">ATP-binding</keyword>
<dbReference type="PROSITE" id="PS00674">
    <property type="entry name" value="AAA"/>
    <property type="match status" value="1"/>
</dbReference>
<dbReference type="GeneID" id="112295351"/>
<keyword evidence="3" id="KW-0472">Membrane</keyword>
<feature type="compositionally biased region" description="Basic and acidic residues" evidence="6">
    <location>
        <begin position="367"/>
        <end position="393"/>
    </location>
</feature>
<dbReference type="PANTHER" id="PTHR45644">
    <property type="entry name" value="AAA ATPASE, PUTATIVE (AFU_ORTHOLOGUE AFUA_2G12920)-RELATED-RELATED"/>
    <property type="match status" value="1"/>
</dbReference>
<dbReference type="RefSeq" id="XP_024402587.1">
    <property type="nucleotide sequence ID" value="XM_024546819.2"/>
</dbReference>
<dbReference type="InterPro" id="IPR027417">
    <property type="entry name" value="P-loop_NTPase"/>
</dbReference>
<dbReference type="Pfam" id="PF17862">
    <property type="entry name" value="AAA_lid_3"/>
    <property type="match status" value="1"/>
</dbReference>
<evidence type="ECO:0000256" key="4">
    <source>
        <dbReference type="ARBA" id="ARBA00022840"/>
    </source>
</evidence>
<dbReference type="RefSeq" id="XP_073396849.1">
    <property type="nucleotide sequence ID" value="XM_073540748.1"/>
</dbReference>
<evidence type="ECO:0000313" key="10">
    <source>
        <dbReference type="Proteomes" id="UP000006727"/>
    </source>
</evidence>
<dbReference type="SMART" id="SM00382">
    <property type="entry name" value="AAA"/>
    <property type="match status" value="1"/>
</dbReference>
<dbReference type="PaxDb" id="3218-PP1S3_193V6.1"/>
<keyword evidence="2" id="KW-0547">Nucleotide-binding</keyword>
<gene>
    <name evidence="9" type="primary">LOC112295351</name>
    <name evidence="8" type="ORF">PHYPA_023205</name>
</gene>
<dbReference type="AlphaFoldDB" id="A0A2K1J1B3"/>
<keyword evidence="3" id="KW-1000">Mitochondrion outer membrane</keyword>
<dbReference type="SUPFAM" id="SSF52540">
    <property type="entry name" value="P-loop containing nucleoside triphosphate hydrolases"/>
    <property type="match status" value="1"/>
</dbReference>
<dbReference type="FunFam" id="3.40.50.300:FF:000416">
    <property type="entry name" value="p-loop nucleoside triphosphate hydrolase superfamily protein"/>
    <property type="match status" value="1"/>
</dbReference>
<comment type="subcellular location">
    <subcellularLocation>
        <location evidence="1">Mitochondrion outer membrane</location>
        <topology evidence="1">Single-pass membrane protein</topology>
    </subcellularLocation>
</comment>
<dbReference type="GO" id="GO:0016887">
    <property type="term" value="F:ATP hydrolysis activity"/>
    <property type="evidence" value="ECO:0007669"/>
    <property type="project" value="InterPro"/>
</dbReference>
<evidence type="ECO:0000256" key="3">
    <source>
        <dbReference type="ARBA" id="ARBA00022787"/>
    </source>
</evidence>
<feature type="compositionally biased region" description="Polar residues" evidence="6">
    <location>
        <begin position="173"/>
        <end position="186"/>
    </location>
</feature>
<dbReference type="InterPro" id="IPR003593">
    <property type="entry name" value="AAA+_ATPase"/>
</dbReference>
<dbReference type="Gene3D" id="1.10.8.60">
    <property type="match status" value="1"/>
</dbReference>
<organism evidence="8">
    <name type="scientific">Physcomitrium patens</name>
    <name type="common">Spreading-leaved earth moss</name>
    <name type="synonym">Physcomitrella patens</name>
    <dbReference type="NCBI Taxonomy" id="3218"/>
    <lineage>
        <taxon>Eukaryota</taxon>
        <taxon>Viridiplantae</taxon>
        <taxon>Streptophyta</taxon>
        <taxon>Embryophyta</taxon>
        <taxon>Bryophyta</taxon>
        <taxon>Bryophytina</taxon>
        <taxon>Bryopsida</taxon>
        <taxon>Funariidae</taxon>
        <taxon>Funariales</taxon>
        <taxon>Funariaceae</taxon>
        <taxon>Physcomitrium</taxon>
    </lineage>
</organism>
<dbReference type="InterPro" id="IPR003959">
    <property type="entry name" value="ATPase_AAA_core"/>
</dbReference>
<evidence type="ECO:0000256" key="6">
    <source>
        <dbReference type="SAM" id="MobiDB-lite"/>
    </source>
</evidence>
<dbReference type="InterPro" id="IPR041569">
    <property type="entry name" value="AAA_lid_3"/>
</dbReference>
<dbReference type="EnsemblPlants" id="Pp3c18_15920V3.1">
    <property type="protein sequence ID" value="Pp3c18_15920V3.1"/>
    <property type="gene ID" value="Pp3c18_15920"/>
</dbReference>
<dbReference type="RefSeq" id="XP_024402588.1">
    <property type="nucleotide sequence ID" value="XM_024546820.2"/>
</dbReference>
<dbReference type="STRING" id="3218.A0A2K1J1B3"/>
<dbReference type="GO" id="GO:0005741">
    <property type="term" value="C:mitochondrial outer membrane"/>
    <property type="evidence" value="ECO:0000318"/>
    <property type="project" value="GO_Central"/>
</dbReference>
<dbReference type="KEGG" id="ppp:112295351"/>
<reference evidence="8 10" key="2">
    <citation type="journal article" date="2018" name="Plant J.">
        <title>The Physcomitrella patens chromosome-scale assembly reveals moss genome structure and evolution.</title>
        <authorList>
            <person name="Lang D."/>
            <person name="Ullrich K.K."/>
            <person name="Murat F."/>
            <person name="Fuchs J."/>
            <person name="Jenkins J."/>
            <person name="Haas F.B."/>
            <person name="Piednoel M."/>
            <person name="Gundlach H."/>
            <person name="Van Bel M."/>
            <person name="Meyberg R."/>
            <person name="Vives C."/>
            <person name="Morata J."/>
            <person name="Symeonidi A."/>
            <person name="Hiss M."/>
            <person name="Muchero W."/>
            <person name="Kamisugi Y."/>
            <person name="Saleh O."/>
            <person name="Blanc G."/>
            <person name="Decker E.L."/>
            <person name="van Gessel N."/>
            <person name="Grimwood J."/>
            <person name="Hayes R.D."/>
            <person name="Graham S.W."/>
            <person name="Gunter L.E."/>
            <person name="McDaniel S.F."/>
            <person name="Hoernstein S.N.W."/>
            <person name="Larsson A."/>
            <person name="Li F.W."/>
            <person name="Perroud P.F."/>
            <person name="Phillips J."/>
            <person name="Ranjan P."/>
            <person name="Rokshar D.S."/>
            <person name="Rothfels C.J."/>
            <person name="Schneider L."/>
            <person name="Shu S."/>
            <person name="Stevenson D.W."/>
            <person name="Thummler F."/>
            <person name="Tillich M."/>
            <person name="Villarreal Aguilar J.C."/>
            <person name="Widiez T."/>
            <person name="Wong G.K."/>
            <person name="Wymore A."/>
            <person name="Zhang Y."/>
            <person name="Zimmer A.D."/>
            <person name="Quatrano R.S."/>
            <person name="Mayer K.F.X."/>
            <person name="Goodstein D."/>
            <person name="Casacuberta J.M."/>
            <person name="Vandepoele K."/>
            <person name="Reski R."/>
            <person name="Cuming A.C."/>
            <person name="Tuskan G.A."/>
            <person name="Maumus F."/>
            <person name="Salse J."/>
            <person name="Schmutz J."/>
            <person name="Rensing S.A."/>
        </authorList>
    </citation>
    <scope>NUCLEOTIDE SEQUENCE [LARGE SCALE GENOMIC DNA]</scope>
    <source>
        <strain evidence="9 10">cv. Gransden 2004</strain>
    </source>
</reference>
<dbReference type="RefSeq" id="XP_024402586.1">
    <property type="nucleotide sequence ID" value="XM_024546818.2"/>
</dbReference>
<dbReference type="Gene3D" id="3.40.50.300">
    <property type="entry name" value="P-loop containing nucleotide triphosphate hydrolases"/>
    <property type="match status" value="1"/>
</dbReference>
<evidence type="ECO:0000259" key="7">
    <source>
        <dbReference type="SMART" id="SM00382"/>
    </source>
</evidence>
<reference evidence="8 10" key="1">
    <citation type="journal article" date="2008" name="Science">
        <title>The Physcomitrella genome reveals evolutionary insights into the conquest of land by plants.</title>
        <authorList>
            <person name="Rensing S."/>
            <person name="Lang D."/>
            <person name="Zimmer A."/>
            <person name="Terry A."/>
            <person name="Salamov A."/>
            <person name="Shapiro H."/>
            <person name="Nishiyama T."/>
            <person name="Perroud P.-F."/>
            <person name="Lindquist E."/>
            <person name="Kamisugi Y."/>
            <person name="Tanahashi T."/>
            <person name="Sakakibara K."/>
            <person name="Fujita T."/>
            <person name="Oishi K."/>
            <person name="Shin-I T."/>
            <person name="Kuroki Y."/>
            <person name="Toyoda A."/>
            <person name="Suzuki Y."/>
            <person name="Hashimoto A."/>
            <person name="Yamaguchi K."/>
            <person name="Sugano A."/>
            <person name="Kohara Y."/>
            <person name="Fujiyama A."/>
            <person name="Anterola A."/>
            <person name="Aoki S."/>
            <person name="Ashton N."/>
            <person name="Barbazuk W.B."/>
            <person name="Barker E."/>
            <person name="Bennetzen J."/>
            <person name="Bezanilla M."/>
            <person name="Blankenship R."/>
            <person name="Cho S.H."/>
            <person name="Dutcher S."/>
            <person name="Estelle M."/>
            <person name="Fawcett J.A."/>
            <person name="Gundlach H."/>
            <person name="Hanada K."/>
            <person name="Heyl A."/>
            <person name="Hicks K.A."/>
            <person name="Hugh J."/>
            <person name="Lohr M."/>
            <person name="Mayer K."/>
            <person name="Melkozernov A."/>
            <person name="Murata T."/>
            <person name="Nelson D."/>
            <person name="Pils B."/>
            <person name="Prigge M."/>
            <person name="Reiss B."/>
            <person name="Renner T."/>
            <person name="Rombauts S."/>
            <person name="Rushton P."/>
            <person name="Sanderfoot A."/>
            <person name="Schween G."/>
            <person name="Shiu S.-H."/>
            <person name="Stueber K."/>
            <person name="Theodoulou F.L."/>
            <person name="Tu H."/>
            <person name="Van de Peer Y."/>
            <person name="Verrier P.J."/>
            <person name="Waters E."/>
            <person name="Wood A."/>
            <person name="Yang L."/>
            <person name="Cove D."/>
            <person name="Cuming A."/>
            <person name="Hasebe M."/>
            <person name="Lucas S."/>
            <person name="Mishler D.B."/>
            <person name="Reski R."/>
            <person name="Grigoriev I."/>
            <person name="Quatrano R.S."/>
            <person name="Boore J.L."/>
        </authorList>
    </citation>
    <scope>NUCLEOTIDE SEQUENCE [LARGE SCALE GENOMIC DNA]</scope>
    <source>
        <strain evidence="9 10">cv. Gransden 2004</strain>
    </source>
</reference>
<dbReference type="Gramene" id="Pp3c18_15920V3.2">
    <property type="protein sequence ID" value="Pp3c18_15920V3.2"/>
    <property type="gene ID" value="Pp3c18_15920"/>
</dbReference>
<feature type="domain" description="AAA+ ATPase" evidence="7">
    <location>
        <begin position="703"/>
        <end position="840"/>
    </location>
</feature>
<dbReference type="EMBL" id="ABEU02000018">
    <property type="protein sequence ID" value="PNR35305.1"/>
    <property type="molecule type" value="Genomic_DNA"/>
</dbReference>
<evidence type="ECO:0000313" key="9">
    <source>
        <dbReference type="EnsemblPlants" id="Pp3c18_15920V3.1"/>
    </source>
</evidence>
<dbReference type="PANTHER" id="PTHR45644:SF56">
    <property type="entry name" value="AAA ATPASE, PUTATIVE (AFU_ORTHOLOGUE AFUA_2G12920)-RELATED"/>
    <property type="match status" value="1"/>
</dbReference>
<keyword evidence="10" id="KW-1185">Reference proteome</keyword>
<dbReference type="Gramene" id="Pp3c18_15920V3.1">
    <property type="protein sequence ID" value="Pp3c18_15920V3.1"/>
    <property type="gene ID" value="Pp3c18_15920"/>
</dbReference>
<evidence type="ECO:0000256" key="1">
    <source>
        <dbReference type="ARBA" id="ARBA00004572"/>
    </source>
</evidence>
<evidence type="ECO:0000256" key="2">
    <source>
        <dbReference type="ARBA" id="ARBA00022741"/>
    </source>
</evidence>
<feature type="region of interest" description="Disordered" evidence="6">
    <location>
        <begin position="367"/>
        <end position="402"/>
    </location>
</feature>
<feature type="compositionally biased region" description="Basic and acidic residues" evidence="6">
    <location>
        <begin position="330"/>
        <end position="341"/>
    </location>
</feature>
<dbReference type="Pfam" id="PF00004">
    <property type="entry name" value="AAA"/>
    <property type="match status" value="1"/>
</dbReference>
<reference evidence="9" key="3">
    <citation type="submission" date="2020-12" db="UniProtKB">
        <authorList>
            <consortium name="EnsemblPlants"/>
        </authorList>
    </citation>
    <scope>IDENTIFICATION</scope>
</reference>
<feature type="region of interest" description="Disordered" evidence="6">
    <location>
        <begin position="158"/>
        <end position="186"/>
    </location>
</feature>
<dbReference type="InterPro" id="IPR003960">
    <property type="entry name" value="ATPase_AAA_CS"/>
</dbReference>
<proteinExistence type="predicted"/>
<accession>A0A2K1J1B3</accession>
<name>A0A2K1J1B3_PHYPA</name>
<protein>
    <recommendedName>
        <fullName evidence="7">AAA+ ATPase domain-containing protein</fullName>
    </recommendedName>
</protein>
<evidence type="ECO:0000313" key="8">
    <source>
        <dbReference type="EMBL" id="PNR35305.1"/>
    </source>
</evidence>
<dbReference type="FunCoup" id="A0A2K1J1B3">
    <property type="interactions" value="1203"/>
</dbReference>
<dbReference type="OrthoDB" id="10254455at2759"/>
<feature type="compositionally biased region" description="Polar residues" evidence="6">
    <location>
        <begin position="130"/>
        <end position="140"/>
    </location>
</feature>
<dbReference type="Proteomes" id="UP000006727">
    <property type="component" value="Chromosome 18"/>
</dbReference>
<dbReference type="GO" id="GO:0005524">
    <property type="term" value="F:ATP binding"/>
    <property type="evidence" value="ECO:0007669"/>
    <property type="project" value="UniProtKB-KW"/>
</dbReference>
<feature type="region of interest" description="Disordered" evidence="6">
    <location>
        <begin position="120"/>
        <end position="142"/>
    </location>
</feature>
<keyword evidence="5" id="KW-0496">Mitochondrion</keyword>